<accession>A0ABY6MMZ1</accession>
<evidence type="ECO:0000259" key="4">
    <source>
        <dbReference type="SMART" id="SM00062"/>
    </source>
</evidence>
<dbReference type="Proteomes" id="UP001163266">
    <property type="component" value="Chromosome"/>
</dbReference>
<dbReference type="Gene3D" id="3.40.190.10">
    <property type="entry name" value="Periplasmic binding protein-like II"/>
    <property type="match status" value="2"/>
</dbReference>
<protein>
    <submittedName>
        <fullName evidence="5">ABC transporter substrate-binding protein</fullName>
    </submittedName>
</protein>
<gene>
    <name evidence="5" type="ORF">OMP39_08855</name>
</gene>
<evidence type="ECO:0000256" key="2">
    <source>
        <dbReference type="ARBA" id="ARBA00010742"/>
    </source>
</evidence>
<dbReference type="RefSeq" id="WP_264891387.1">
    <property type="nucleotide sequence ID" value="NZ_CP110257.1"/>
</dbReference>
<evidence type="ECO:0000256" key="1">
    <source>
        <dbReference type="ARBA" id="ARBA00004418"/>
    </source>
</evidence>
<dbReference type="SUPFAM" id="SSF53850">
    <property type="entry name" value="Periplasmic binding protein-like II"/>
    <property type="match status" value="1"/>
</dbReference>
<keyword evidence="6" id="KW-1185">Reference proteome</keyword>
<dbReference type="SMART" id="SM00062">
    <property type="entry name" value="PBPb"/>
    <property type="match status" value="1"/>
</dbReference>
<evidence type="ECO:0000313" key="5">
    <source>
        <dbReference type="EMBL" id="UZD53804.1"/>
    </source>
</evidence>
<name>A0ABY6MMZ1_9BURK</name>
<evidence type="ECO:0000313" key="6">
    <source>
        <dbReference type="Proteomes" id="UP001163266"/>
    </source>
</evidence>
<dbReference type="InterPro" id="IPR015168">
    <property type="entry name" value="SsuA/THI5"/>
</dbReference>
<comment type="subcellular location">
    <subcellularLocation>
        <location evidence="1">Periplasm</location>
    </subcellularLocation>
</comment>
<dbReference type="Pfam" id="PF09084">
    <property type="entry name" value="NMT1"/>
    <property type="match status" value="1"/>
</dbReference>
<comment type="similarity">
    <text evidence="2">Belongs to the bacterial solute-binding protein SsuA/TauA family.</text>
</comment>
<evidence type="ECO:0000256" key="3">
    <source>
        <dbReference type="ARBA" id="ARBA00022729"/>
    </source>
</evidence>
<dbReference type="PANTHER" id="PTHR30024">
    <property type="entry name" value="ALIPHATIC SULFONATES-BINDING PROTEIN-RELATED"/>
    <property type="match status" value="1"/>
</dbReference>
<organism evidence="5 6">
    <name type="scientific">Caldimonas aquatica</name>
    <dbReference type="NCBI Taxonomy" id="376175"/>
    <lineage>
        <taxon>Bacteria</taxon>
        <taxon>Pseudomonadati</taxon>
        <taxon>Pseudomonadota</taxon>
        <taxon>Betaproteobacteria</taxon>
        <taxon>Burkholderiales</taxon>
        <taxon>Sphaerotilaceae</taxon>
        <taxon>Caldimonas</taxon>
    </lineage>
</organism>
<feature type="domain" description="Solute-binding protein family 3/N-terminal" evidence="4">
    <location>
        <begin position="23"/>
        <end position="239"/>
    </location>
</feature>
<keyword evidence="3" id="KW-0732">Signal</keyword>
<reference evidence="5" key="1">
    <citation type="submission" date="2022-10" db="EMBL/GenBank/DDBJ databases">
        <title>Complete genome sequence of Schlegelella aquatica LMG 23380.</title>
        <authorList>
            <person name="Musilova J."/>
            <person name="Kourilova X."/>
            <person name="Bezdicek M."/>
            <person name="Hermankova K."/>
            <person name="Obruca S."/>
            <person name="Sedlar K."/>
        </authorList>
    </citation>
    <scope>NUCLEOTIDE SEQUENCE</scope>
    <source>
        <strain evidence="5">LMG 23380</strain>
    </source>
</reference>
<proteinExistence type="inferred from homology"/>
<dbReference type="InterPro" id="IPR001638">
    <property type="entry name" value="Solute-binding_3/MltF_N"/>
</dbReference>
<dbReference type="PANTHER" id="PTHR30024:SF47">
    <property type="entry name" value="TAURINE-BINDING PERIPLASMIC PROTEIN"/>
    <property type="match status" value="1"/>
</dbReference>
<dbReference type="EMBL" id="CP110257">
    <property type="protein sequence ID" value="UZD53804.1"/>
    <property type="molecule type" value="Genomic_DNA"/>
</dbReference>
<sequence length="323" mass="34320">MTQGRPERIRVRLLVGPDQSLCHLPVTVARQLGYLEAEGLDVALMEAPTPAVALAALHAGRAEFASGSFLQVVLRQLLGDSVQSVVVDGRSPIAAFGVCTRALPGVKSVADLKGRRIGVSAPGTSSELLARVVLARAGVQPHEVTWVTLPGLREAVLAVRTGRVDALSHIDPGVTQLEQRGELRLIADPRTVKGARDLFGGPLPGTCLYAASGYVERHREVCQAVAHAMVRALRWLQTAQPQDLIAAVPDPQFTEDRALYLASFYKVRECYSVDGVLSSDAGRTTSTVAGALAESSGAGLDAAVERGHTNEFALKAKARWLKA</sequence>